<dbReference type="Pfam" id="PF06779">
    <property type="entry name" value="MFS_4"/>
    <property type="match status" value="1"/>
</dbReference>
<accession>A0A2S5JMG7</accession>
<protein>
    <submittedName>
        <fullName evidence="6">Sugar phosphate permease</fullName>
    </submittedName>
</protein>
<evidence type="ECO:0000256" key="4">
    <source>
        <dbReference type="SAM" id="Phobius"/>
    </source>
</evidence>
<sequence length="412" mass="42678">MRATTPLSTKPGLHYAWVVAFAGASAMICGLGLARFAFGMMLPSMSTSLGLSYGQGGVLGFANMVGYLVAVLLAPIILPRLGTRLTVTFSLILIALSMFGMALTQSFATLCALYIITGIGSGGVVLPSMSVMSHWFLPSHRGLAAGLVMSGPGFGIILSGFVVPRLVPTVGLQSWQVGWIIFAAISTAIAMLAFALLRNHPVQKAQEPFGRAQDHSTARDALIGRAKLSLLMSMGLIFAIYGAVYMLYVTFIVTSMVDAYGLNPTAAGTAWSSFGFLSIFSGVLFGVISDRVGRRRGLAMAFAVLALSFLLVGTGTDVTALYLSILLFGLAAWSIPVIMAASAGDFFGTAGAANALAALTFAFSGGQAAGPVIAGFFAERSGDFGASYVISGIAAALAIAMSLRLKTPDRGS</sequence>
<dbReference type="PANTHER" id="PTHR23537:SF1">
    <property type="entry name" value="SUGAR TRANSPORTER"/>
    <property type="match status" value="1"/>
</dbReference>
<dbReference type="AlphaFoldDB" id="A0A2S5JMG7"/>
<evidence type="ECO:0000256" key="3">
    <source>
        <dbReference type="ARBA" id="ARBA00023136"/>
    </source>
</evidence>
<evidence type="ECO:0000256" key="1">
    <source>
        <dbReference type="ARBA" id="ARBA00022692"/>
    </source>
</evidence>
<dbReference type="PROSITE" id="PS50850">
    <property type="entry name" value="MFS"/>
    <property type="match status" value="1"/>
</dbReference>
<keyword evidence="3 4" id="KW-0472">Membrane</keyword>
<feature type="transmembrane region" description="Helical" evidence="4">
    <location>
        <begin position="85"/>
        <end position="101"/>
    </location>
</feature>
<evidence type="ECO:0000259" key="5">
    <source>
        <dbReference type="PROSITE" id="PS50850"/>
    </source>
</evidence>
<dbReference type="InterPro" id="IPR036259">
    <property type="entry name" value="MFS_trans_sf"/>
</dbReference>
<dbReference type="EMBL" id="PRDS01000001">
    <property type="protein sequence ID" value="PPB82706.1"/>
    <property type="molecule type" value="Genomic_DNA"/>
</dbReference>
<feature type="transmembrane region" description="Helical" evidence="4">
    <location>
        <begin position="297"/>
        <end position="315"/>
    </location>
</feature>
<feature type="transmembrane region" description="Helical" evidence="4">
    <location>
        <begin position="58"/>
        <end position="78"/>
    </location>
</feature>
<evidence type="ECO:0000313" key="7">
    <source>
        <dbReference type="Proteomes" id="UP000239736"/>
    </source>
</evidence>
<reference evidence="6 7" key="1">
    <citation type="submission" date="2018-01" db="EMBL/GenBank/DDBJ databases">
        <title>Genomic Encyclopedia of Archaeal and Bacterial Type Strains, Phase II (KMG-II): from individual species to whole genera.</title>
        <authorList>
            <person name="Goeker M."/>
        </authorList>
    </citation>
    <scope>NUCLEOTIDE SEQUENCE [LARGE SCALE GENOMIC DNA]</scope>
    <source>
        <strain evidence="6 7">DSM 12048</strain>
    </source>
</reference>
<dbReference type="InterPro" id="IPR020846">
    <property type="entry name" value="MFS_dom"/>
</dbReference>
<feature type="transmembrane region" description="Helical" evidence="4">
    <location>
        <begin position="107"/>
        <end position="131"/>
    </location>
</feature>
<feature type="transmembrane region" description="Helical" evidence="4">
    <location>
        <begin position="143"/>
        <end position="163"/>
    </location>
</feature>
<keyword evidence="7" id="KW-1185">Reference proteome</keyword>
<evidence type="ECO:0000313" key="6">
    <source>
        <dbReference type="EMBL" id="PPB82706.1"/>
    </source>
</evidence>
<proteinExistence type="predicted"/>
<feature type="transmembrane region" description="Helical" evidence="4">
    <location>
        <begin position="12"/>
        <end position="38"/>
    </location>
</feature>
<organism evidence="6 7">
    <name type="scientific">Albidovulum inexpectatum</name>
    <dbReference type="NCBI Taxonomy" id="196587"/>
    <lineage>
        <taxon>Bacteria</taxon>
        <taxon>Pseudomonadati</taxon>
        <taxon>Pseudomonadota</taxon>
        <taxon>Alphaproteobacteria</taxon>
        <taxon>Rhodobacterales</taxon>
        <taxon>Paracoccaceae</taxon>
        <taxon>Albidovulum</taxon>
    </lineage>
</organism>
<keyword evidence="2 4" id="KW-1133">Transmembrane helix</keyword>
<dbReference type="RefSeq" id="WP_104069220.1">
    <property type="nucleotide sequence ID" value="NZ_PRDS01000001.1"/>
</dbReference>
<dbReference type="Proteomes" id="UP000239736">
    <property type="component" value="Unassembled WGS sequence"/>
</dbReference>
<dbReference type="PANTHER" id="PTHR23537">
    <property type="match status" value="1"/>
</dbReference>
<gene>
    <name evidence="6" type="ORF">LV82_00646</name>
</gene>
<feature type="transmembrane region" description="Helical" evidence="4">
    <location>
        <begin position="268"/>
        <end position="288"/>
    </location>
</feature>
<dbReference type="GO" id="GO:0022857">
    <property type="term" value="F:transmembrane transporter activity"/>
    <property type="evidence" value="ECO:0007669"/>
    <property type="project" value="InterPro"/>
</dbReference>
<dbReference type="SUPFAM" id="SSF103473">
    <property type="entry name" value="MFS general substrate transporter"/>
    <property type="match status" value="1"/>
</dbReference>
<evidence type="ECO:0000256" key="2">
    <source>
        <dbReference type="ARBA" id="ARBA00022989"/>
    </source>
</evidence>
<feature type="transmembrane region" description="Helical" evidence="4">
    <location>
        <begin position="175"/>
        <end position="197"/>
    </location>
</feature>
<comment type="caution">
    <text evidence="6">The sequence shown here is derived from an EMBL/GenBank/DDBJ whole genome shotgun (WGS) entry which is preliminary data.</text>
</comment>
<keyword evidence="1 4" id="KW-0812">Transmembrane</keyword>
<dbReference type="InterPro" id="IPR010645">
    <property type="entry name" value="MFS_4"/>
</dbReference>
<dbReference type="OrthoDB" id="9797953at2"/>
<dbReference type="Gene3D" id="1.20.1250.20">
    <property type="entry name" value="MFS general substrate transporter like domains"/>
    <property type="match status" value="2"/>
</dbReference>
<name>A0A2S5JMG7_9RHOB</name>
<feature type="transmembrane region" description="Helical" evidence="4">
    <location>
        <begin position="355"/>
        <end position="378"/>
    </location>
</feature>
<feature type="transmembrane region" description="Helical" evidence="4">
    <location>
        <begin position="321"/>
        <end position="343"/>
    </location>
</feature>
<dbReference type="GO" id="GO:0005886">
    <property type="term" value="C:plasma membrane"/>
    <property type="evidence" value="ECO:0007669"/>
    <property type="project" value="TreeGrafter"/>
</dbReference>
<feature type="transmembrane region" description="Helical" evidence="4">
    <location>
        <begin position="384"/>
        <end position="403"/>
    </location>
</feature>
<feature type="transmembrane region" description="Helical" evidence="4">
    <location>
        <begin position="228"/>
        <end position="248"/>
    </location>
</feature>
<feature type="domain" description="Major facilitator superfamily (MFS) profile" evidence="5">
    <location>
        <begin position="18"/>
        <end position="410"/>
    </location>
</feature>